<dbReference type="InterPro" id="IPR015422">
    <property type="entry name" value="PyrdxlP-dep_Trfase_small"/>
</dbReference>
<dbReference type="RefSeq" id="WP_422864100.1">
    <property type="nucleotide sequence ID" value="NZ_JAMSKV010000007.1"/>
</dbReference>
<organism evidence="4 5">
    <name type="scientific">Endosaccharibacter trunci</name>
    <dbReference type="NCBI Taxonomy" id="2812733"/>
    <lineage>
        <taxon>Bacteria</taxon>
        <taxon>Pseudomonadati</taxon>
        <taxon>Pseudomonadota</taxon>
        <taxon>Alphaproteobacteria</taxon>
        <taxon>Acetobacterales</taxon>
        <taxon>Acetobacteraceae</taxon>
        <taxon>Endosaccharibacter</taxon>
    </lineage>
</organism>
<feature type="domain" description="Aminotransferase class I/classII large" evidence="3">
    <location>
        <begin position="41"/>
        <end position="382"/>
    </location>
</feature>
<comment type="cofactor">
    <cofactor evidence="1">
        <name>pyridoxal 5'-phosphate</name>
        <dbReference type="ChEBI" id="CHEBI:597326"/>
    </cofactor>
</comment>
<sequence length="398" mass="43191">MRLVEFADRRFRLAGREVLGRVRHFMGSFDALSDGADGRLVSFGAYDYLGLSADERVRQASADAALHVGVGVSASRMIGGERNFHADLEANLAAFVGTEASLCLVSGYLTNLSLVQHLLGSRDLLVIDELSHNSIVSGASASRARTITFRHNDLDHLEEILATQRSAHARCLIVVEGLYSMDGDIPDLPRLIAMKHAHDCWLMVDEAHSIGVLGETGRGISEHWGTDPREIDLIVGTLSKAFVSCGGFVAGEARVLEWLHFTLPGFVFSVGMAPPIAAAADTALRILREEPWRIARLRSLSAHFVAEAERLGLDCGPSRGHGVVPLFFRDNEETVICAEALLSQGFYCPPIVQVGVPRDQPRLRFFLSASHTEANVSAALEVVAAACNSERNLDRLAS</sequence>
<dbReference type="InterPro" id="IPR050087">
    <property type="entry name" value="AON_synthase_class-II"/>
</dbReference>
<accession>A0ABT1W7A6</accession>
<keyword evidence="4" id="KW-0032">Aminotransferase</keyword>
<evidence type="ECO:0000256" key="1">
    <source>
        <dbReference type="ARBA" id="ARBA00001933"/>
    </source>
</evidence>
<dbReference type="Pfam" id="PF00155">
    <property type="entry name" value="Aminotran_1_2"/>
    <property type="match status" value="1"/>
</dbReference>
<dbReference type="Proteomes" id="UP001524587">
    <property type="component" value="Unassembled WGS sequence"/>
</dbReference>
<dbReference type="EMBL" id="JAMSKV010000007">
    <property type="protein sequence ID" value="MCQ8278618.1"/>
    <property type="molecule type" value="Genomic_DNA"/>
</dbReference>
<dbReference type="InterPro" id="IPR015424">
    <property type="entry name" value="PyrdxlP-dep_Trfase"/>
</dbReference>
<dbReference type="Gene3D" id="3.90.1150.10">
    <property type="entry name" value="Aspartate Aminotransferase, domain 1"/>
    <property type="match status" value="1"/>
</dbReference>
<reference evidence="4 5" key="1">
    <citation type="submission" date="2022-06" db="EMBL/GenBank/DDBJ databases">
        <title>Endosaccharibacter gen. nov., sp. nov., endophytic bacteria isolated from sugarcane.</title>
        <authorList>
            <person name="Pitiwittayakul N."/>
            <person name="Yukphan P."/>
            <person name="Charoenyingcharoen P."/>
            <person name="Tanasupawat S."/>
        </authorList>
    </citation>
    <scope>NUCLEOTIDE SEQUENCE [LARGE SCALE GENOMIC DNA]</scope>
    <source>
        <strain evidence="4 5">KSS8</strain>
    </source>
</reference>
<keyword evidence="2" id="KW-0808">Transferase</keyword>
<gene>
    <name evidence="4" type="ORF">NFI95_09155</name>
</gene>
<name>A0ABT1W7A6_9PROT</name>
<comment type="caution">
    <text evidence="4">The sequence shown here is derived from an EMBL/GenBank/DDBJ whole genome shotgun (WGS) entry which is preliminary data.</text>
</comment>
<dbReference type="GO" id="GO:0008483">
    <property type="term" value="F:transaminase activity"/>
    <property type="evidence" value="ECO:0007669"/>
    <property type="project" value="UniProtKB-KW"/>
</dbReference>
<evidence type="ECO:0000313" key="5">
    <source>
        <dbReference type="Proteomes" id="UP001524587"/>
    </source>
</evidence>
<dbReference type="SUPFAM" id="SSF53383">
    <property type="entry name" value="PLP-dependent transferases"/>
    <property type="match status" value="1"/>
</dbReference>
<dbReference type="InterPro" id="IPR015421">
    <property type="entry name" value="PyrdxlP-dep_Trfase_major"/>
</dbReference>
<protein>
    <submittedName>
        <fullName evidence="4">Aminotransferase class I/II-fold pyridoxal phosphate-dependent enzyme</fullName>
    </submittedName>
</protein>
<proteinExistence type="predicted"/>
<dbReference type="InterPro" id="IPR004839">
    <property type="entry name" value="Aminotransferase_I/II_large"/>
</dbReference>
<evidence type="ECO:0000313" key="4">
    <source>
        <dbReference type="EMBL" id="MCQ8278618.1"/>
    </source>
</evidence>
<evidence type="ECO:0000259" key="3">
    <source>
        <dbReference type="Pfam" id="PF00155"/>
    </source>
</evidence>
<dbReference type="PANTHER" id="PTHR13693">
    <property type="entry name" value="CLASS II AMINOTRANSFERASE/8-AMINO-7-OXONONANOATE SYNTHASE"/>
    <property type="match status" value="1"/>
</dbReference>
<dbReference type="Gene3D" id="3.40.640.10">
    <property type="entry name" value="Type I PLP-dependent aspartate aminotransferase-like (Major domain)"/>
    <property type="match status" value="1"/>
</dbReference>
<keyword evidence="5" id="KW-1185">Reference proteome</keyword>
<evidence type="ECO:0000256" key="2">
    <source>
        <dbReference type="ARBA" id="ARBA00022679"/>
    </source>
</evidence>
<dbReference type="PANTHER" id="PTHR13693:SF3">
    <property type="entry name" value="LD36009P"/>
    <property type="match status" value="1"/>
</dbReference>